<dbReference type="EMBL" id="CP034759">
    <property type="protein sequence ID" value="QBG34719.1"/>
    <property type="molecule type" value="Genomic_DNA"/>
</dbReference>
<feature type="domain" description="EamA" evidence="2">
    <location>
        <begin position="158"/>
        <end position="296"/>
    </location>
</feature>
<dbReference type="PANTHER" id="PTHR22911:SF137">
    <property type="entry name" value="SOLUTE CARRIER FAMILY 35 MEMBER G2-RELATED"/>
    <property type="match status" value="1"/>
</dbReference>
<evidence type="ECO:0000313" key="3">
    <source>
        <dbReference type="EMBL" id="QBG34719.1"/>
    </source>
</evidence>
<feature type="transmembrane region" description="Helical" evidence="1">
    <location>
        <begin position="224"/>
        <end position="245"/>
    </location>
</feature>
<feature type="transmembrane region" description="Helical" evidence="1">
    <location>
        <begin position="68"/>
        <end position="90"/>
    </location>
</feature>
<feature type="domain" description="EamA" evidence="2">
    <location>
        <begin position="3"/>
        <end position="140"/>
    </location>
</feature>
<feature type="transmembrane region" description="Helical" evidence="1">
    <location>
        <begin position="110"/>
        <end position="139"/>
    </location>
</feature>
<dbReference type="OrthoDB" id="6707471at2"/>
<dbReference type="Proteomes" id="UP000290244">
    <property type="component" value="Chromosome"/>
</dbReference>
<evidence type="ECO:0000256" key="1">
    <source>
        <dbReference type="SAM" id="Phobius"/>
    </source>
</evidence>
<feature type="transmembrane region" description="Helical" evidence="1">
    <location>
        <begin position="159"/>
        <end position="176"/>
    </location>
</feature>
<dbReference type="SUPFAM" id="SSF103481">
    <property type="entry name" value="Multidrug resistance efflux transporter EmrE"/>
    <property type="match status" value="2"/>
</dbReference>
<dbReference type="InterPro" id="IPR000620">
    <property type="entry name" value="EamA_dom"/>
</dbReference>
<dbReference type="GO" id="GO:0016020">
    <property type="term" value="C:membrane"/>
    <property type="evidence" value="ECO:0007669"/>
    <property type="project" value="InterPro"/>
</dbReference>
<dbReference type="RefSeq" id="WP_130599196.1">
    <property type="nucleotide sequence ID" value="NZ_CP034759.1"/>
</dbReference>
<dbReference type="InterPro" id="IPR037185">
    <property type="entry name" value="EmrE-like"/>
</dbReference>
<name>A0A4P6P3X5_9GAMM</name>
<feature type="transmembrane region" description="Helical" evidence="1">
    <location>
        <begin position="188"/>
        <end position="212"/>
    </location>
</feature>
<accession>A0A4P6P3X5</accession>
<protein>
    <submittedName>
        <fullName evidence="3">DMT family transporter</fullName>
    </submittedName>
</protein>
<keyword evidence="1" id="KW-0812">Transmembrane</keyword>
<keyword evidence="4" id="KW-1185">Reference proteome</keyword>
<keyword evidence="1" id="KW-1133">Transmembrane helix</keyword>
<dbReference type="Pfam" id="PF00892">
    <property type="entry name" value="EamA"/>
    <property type="match status" value="2"/>
</dbReference>
<feature type="transmembrane region" description="Helical" evidence="1">
    <location>
        <begin position="39"/>
        <end position="56"/>
    </location>
</feature>
<dbReference type="PANTHER" id="PTHR22911">
    <property type="entry name" value="ACYL-MALONYL CONDENSING ENZYME-RELATED"/>
    <property type="match status" value="1"/>
</dbReference>
<proteinExistence type="predicted"/>
<evidence type="ECO:0000259" key="2">
    <source>
        <dbReference type="Pfam" id="PF00892"/>
    </source>
</evidence>
<evidence type="ECO:0000313" key="4">
    <source>
        <dbReference type="Proteomes" id="UP000290244"/>
    </source>
</evidence>
<dbReference type="KEGG" id="lsd:EMK97_02680"/>
<sequence length="299" mass="32679">MEIWIYFTLLAATMQAVRTAGQKHLSGKLNAMATTGVRYIYALPFAWGYLLWLLSYKQIDVPSLNHDFLGYALIACVMQIIGTACLVAAFRYRNFAVATSLAKTEAIQVAIFGALLFSAPLSGLGWLSVIVGVVGVFLVSKVKFTLKEAFKGSDAIPGMGFGLAAGLGLAITTLLIRESSLSLNTDLMVSAAVTLVFMITVQSVISLLYVYIQDKSQLPLMVKHWRVCLFVGVTSVLGSIGWFTGASFQNAAYVKALGQVEFFITLALTYRVFKEKITFKEYLGMSLIIFSVVILLLWA</sequence>
<gene>
    <name evidence="3" type="ORF">EMK97_02680</name>
</gene>
<dbReference type="AlphaFoldDB" id="A0A4P6P3X5"/>
<organism evidence="3 4">
    <name type="scientific">Litorilituus sediminis</name>
    <dbReference type="NCBI Taxonomy" id="718192"/>
    <lineage>
        <taxon>Bacteria</taxon>
        <taxon>Pseudomonadati</taxon>
        <taxon>Pseudomonadota</taxon>
        <taxon>Gammaproteobacteria</taxon>
        <taxon>Alteromonadales</taxon>
        <taxon>Colwelliaceae</taxon>
        <taxon>Litorilituus</taxon>
    </lineage>
</organism>
<keyword evidence="1" id="KW-0472">Membrane</keyword>
<reference evidence="3 4" key="1">
    <citation type="submission" date="2018-12" db="EMBL/GenBank/DDBJ databases">
        <title>Complete genome of Litorilituus sediminis.</title>
        <authorList>
            <person name="Liu A."/>
            <person name="Rong J."/>
        </authorList>
    </citation>
    <scope>NUCLEOTIDE SEQUENCE [LARGE SCALE GENOMIC DNA]</scope>
    <source>
        <strain evidence="3 4">JCM 17549</strain>
    </source>
</reference>
<feature type="transmembrane region" description="Helical" evidence="1">
    <location>
        <begin position="282"/>
        <end position="298"/>
    </location>
</feature>